<reference evidence="4" key="1">
    <citation type="submission" date="2019-04" db="EMBL/GenBank/DDBJ databases">
        <title>An insight into the mialome of Ixodes scapularis.</title>
        <authorList>
            <person name="Ribeiro J.M."/>
            <person name="Mather T.N."/>
            <person name="Karim S."/>
        </authorList>
    </citation>
    <scope>NUCLEOTIDE SEQUENCE</scope>
</reference>
<dbReference type="PANTHER" id="PTHR43798:SF14">
    <property type="entry name" value="SERINE HYDROLASE-LIKE PROTEIN DDB_G0286239"/>
    <property type="match status" value="1"/>
</dbReference>
<evidence type="ECO:0000259" key="3">
    <source>
        <dbReference type="Pfam" id="PF00561"/>
    </source>
</evidence>
<sequence length="331" mass="36889">MATRLAGPPRLFAKRNYILLPWTRSTKKWRHVLSRGASSTSLQKERPVRDVIIPLPYGHLAAKQWGPDHGQPVLALHDWFDNAASFEPLVAFLKPEFRIVSLDLTGHGLSSHLPPGSNYSRDRYVEDVLRAVDYLKWDTYAIVGHGMGAGVGYFLGSLQPERVPRLVSLEGTFPAAPSSARDPAQHNMKNTETSLRPCYTKVDVLRKMASRGISSKSARFMMVRGCSSLGDGRYIFNADRRIGCAETQVLYPGVFDKVLPRFQNSMLVLRRDAELVENAGCPNMDAVEALIRCVGAEQCSRFSYVVISGEKGIHWTKPNAVARIVNEFLCT</sequence>
<dbReference type="PRINTS" id="PR00111">
    <property type="entry name" value="ABHYDROLASE"/>
</dbReference>
<proteinExistence type="inferred from homology"/>
<evidence type="ECO:0000313" key="4">
    <source>
        <dbReference type="EMBL" id="MOY43636.1"/>
    </source>
</evidence>
<keyword evidence="2" id="KW-0378">Hydrolase</keyword>
<evidence type="ECO:0000256" key="1">
    <source>
        <dbReference type="ARBA" id="ARBA00008645"/>
    </source>
</evidence>
<dbReference type="EMBL" id="GHJT01009665">
    <property type="protein sequence ID" value="MOY43636.1"/>
    <property type="molecule type" value="Transcribed_RNA"/>
</dbReference>
<dbReference type="Pfam" id="PF00561">
    <property type="entry name" value="Abhydrolase_1"/>
    <property type="match status" value="1"/>
</dbReference>
<dbReference type="Gene3D" id="3.40.50.1820">
    <property type="entry name" value="alpha/beta hydrolase"/>
    <property type="match status" value="1"/>
</dbReference>
<dbReference type="InterPro" id="IPR050266">
    <property type="entry name" value="AB_hydrolase_sf"/>
</dbReference>
<dbReference type="PANTHER" id="PTHR43798">
    <property type="entry name" value="MONOACYLGLYCEROL LIPASE"/>
    <property type="match status" value="1"/>
</dbReference>
<dbReference type="VEuPathDB" id="VectorBase:ISCW002782"/>
<dbReference type="VEuPathDB" id="VectorBase:ISCI002782"/>
<accession>A0A4D5S3V1</accession>
<dbReference type="GO" id="GO:0016787">
    <property type="term" value="F:hydrolase activity"/>
    <property type="evidence" value="ECO:0007669"/>
    <property type="project" value="UniProtKB-KW"/>
</dbReference>
<dbReference type="SUPFAM" id="SSF53474">
    <property type="entry name" value="alpha/beta-Hydrolases"/>
    <property type="match status" value="1"/>
</dbReference>
<organism evidence="4">
    <name type="scientific">Ixodes scapularis</name>
    <name type="common">Black-legged tick</name>
    <name type="synonym">Deer tick</name>
    <dbReference type="NCBI Taxonomy" id="6945"/>
    <lineage>
        <taxon>Eukaryota</taxon>
        <taxon>Metazoa</taxon>
        <taxon>Ecdysozoa</taxon>
        <taxon>Arthropoda</taxon>
        <taxon>Chelicerata</taxon>
        <taxon>Arachnida</taxon>
        <taxon>Acari</taxon>
        <taxon>Parasitiformes</taxon>
        <taxon>Ixodida</taxon>
        <taxon>Ixodoidea</taxon>
        <taxon>Ixodidae</taxon>
        <taxon>Ixodinae</taxon>
        <taxon>Ixodes</taxon>
    </lineage>
</organism>
<dbReference type="AlphaFoldDB" id="A0A4D5S3V1"/>
<feature type="non-terminal residue" evidence="4">
    <location>
        <position position="331"/>
    </location>
</feature>
<evidence type="ECO:0000256" key="2">
    <source>
        <dbReference type="ARBA" id="ARBA00022801"/>
    </source>
</evidence>
<name>A0A4D5S3V1_IXOSC</name>
<protein>
    <submittedName>
        <fullName evidence="4">Putative cytoplasmic membrane-bounded vesicle</fullName>
    </submittedName>
</protein>
<dbReference type="OrthoDB" id="190201at2759"/>
<dbReference type="VEuPathDB" id="VectorBase:ISCP_028158"/>
<feature type="domain" description="AB hydrolase-1" evidence="3">
    <location>
        <begin position="72"/>
        <end position="184"/>
    </location>
</feature>
<comment type="similarity">
    <text evidence="1">Belongs to the AB hydrolase superfamily.</text>
</comment>
<dbReference type="InterPro" id="IPR029058">
    <property type="entry name" value="AB_hydrolase_fold"/>
</dbReference>
<dbReference type="InterPro" id="IPR000073">
    <property type="entry name" value="AB_hydrolase_1"/>
</dbReference>